<dbReference type="Pfam" id="PF05013">
    <property type="entry name" value="FGase"/>
    <property type="match status" value="1"/>
</dbReference>
<dbReference type="SUPFAM" id="SSF53187">
    <property type="entry name" value="Zn-dependent exopeptidases"/>
    <property type="match status" value="1"/>
</dbReference>
<evidence type="ECO:0000313" key="2">
    <source>
        <dbReference type="Proteomes" id="UP001209535"/>
    </source>
</evidence>
<evidence type="ECO:0000313" key="1">
    <source>
        <dbReference type="EMBL" id="MCU9847552.1"/>
    </source>
</evidence>
<sequence>MPAAPYDLTMPERLMTSVVFASPHSGRDYPAGFLRESILDERTIRSSEDAFVDQLLAGVSQFGAPLIAARVPRAYIDLNRAADELDPAVVEGVRLNTHNPRISSGLGVIPRVVAGGRAIYRGKVPLSEACRRIETCWRPYHACLSGLVDDARARFGESILIDMHSMPHEAMDAVASSGRRRAEIVIGDRFGSTAGAALVERIEAAFEAAGFPTVRNAPFAGAYVAQTYGRPAQRMHAVQIEMDRSLYMNEREIRPNGNFAGFKRILTGILAEIADIGRTGELSLAAE</sequence>
<name>A0ABT2X3M0_9RHOB</name>
<gene>
    <name evidence="1" type="ORF">OEZ60_05985</name>
</gene>
<organism evidence="1 2">
    <name type="scientific">Albidovulum salinarum</name>
    <dbReference type="NCBI Taxonomy" id="2984153"/>
    <lineage>
        <taxon>Bacteria</taxon>
        <taxon>Pseudomonadati</taxon>
        <taxon>Pseudomonadota</taxon>
        <taxon>Alphaproteobacteria</taxon>
        <taxon>Rhodobacterales</taxon>
        <taxon>Paracoccaceae</taxon>
        <taxon>Albidovulum</taxon>
    </lineage>
</organism>
<protein>
    <submittedName>
        <fullName evidence="1">N-formylglutamate amidohydrolase</fullName>
    </submittedName>
</protein>
<dbReference type="EMBL" id="JAOVQO010000004">
    <property type="protein sequence ID" value="MCU9847552.1"/>
    <property type="molecule type" value="Genomic_DNA"/>
</dbReference>
<reference evidence="1 2" key="1">
    <citation type="submission" date="2022-10" db="EMBL/GenBank/DDBJ databases">
        <title>Defluviimonas sp. nov., isolated from ocean surface sediments.</title>
        <authorList>
            <person name="He W."/>
            <person name="Wang L."/>
            <person name="Zhang D.-F."/>
        </authorList>
    </citation>
    <scope>NUCLEOTIDE SEQUENCE [LARGE SCALE GENOMIC DNA]</scope>
    <source>
        <strain evidence="1 2">WL0024</strain>
    </source>
</reference>
<dbReference type="Gene3D" id="3.40.630.40">
    <property type="entry name" value="Zn-dependent exopeptidases"/>
    <property type="match status" value="1"/>
</dbReference>
<keyword evidence="2" id="KW-1185">Reference proteome</keyword>
<dbReference type="Proteomes" id="UP001209535">
    <property type="component" value="Unassembled WGS sequence"/>
</dbReference>
<dbReference type="RefSeq" id="WP_263334171.1">
    <property type="nucleotide sequence ID" value="NZ_JAOVQO010000004.1"/>
</dbReference>
<proteinExistence type="predicted"/>
<dbReference type="InterPro" id="IPR007709">
    <property type="entry name" value="N-FG_amidohydro"/>
</dbReference>
<accession>A0ABT2X3M0</accession>
<comment type="caution">
    <text evidence="1">The sequence shown here is derived from an EMBL/GenBank/DDBJ whole genome shotgun (WGS) entry which is preliminary data.</text>
</comment>